<feature type="region of interest" description="Disordered" evidence="1">
    <location>
        <begin position="1"/>
        <end position="95"/>
    </location>
</feature>
<feature type="compositionally biased region" description="Basic and acidic residues" evidence="1">
    <location>
        <begin position="134"/>
        <end position="152"/>
    </location>
</feature>
<feature type="compositionally biased region" description="Polar residues" evidence="1">
    <location>
        <begin position="60"/>
        <end position="72"/>
    </location>
</feature>
<keyword evidence="2" id="KW-0472">Membrane</keyword>
<keyword evidence="2" id="KW-0812">Transmembrane</keyword>
<keyword evidence="4" id="KW-1185">Reference proteome</keyword>
<dbReference type="EMBL" id="JABSTU010000007">
    <property type="protein sequence ID" value="KAH8025242.1"/>
    <property type="molecule type" value="Genomic_DNA"/>
</dbReference>
<evidence type="ECO:0008006" key="5">
    <source>
        <dbReference type="Google" id="ProtNLM"/>
    </source>
</evidence>
<gene>
    <name evidence="3" type="ORF">HPB51_005438</name>
</gene>
<dbReference type="Proteomes" id="UP000821866">
    <property type="component" value="Unassembled WGS sequence"/>
</dbReference>
<sequence>MTDVQSIGEVAPGSGEASLTAKDVLPGKALNGDDSTACADRQQTFETRRLEGTSMEGLSGCTSSGFTTQTDASELHSEGRRGSLVPKSSSRAVPPKSCRSAMLHLIGDVGMASASPTKSLERRPPVFRSPGAESLRESNDRLRGGRDAPVAHDARTGCATNLKLLAENMVNETAQHEGPSPPVCSLAPSEAASQDEAEPLPTEEPLDVVSVTQSASQISEGGPVVVTEAPATGSFAPRQTHSASAFEIDAAANEPPPLETVVVQPAPRPQSKPSVQVLRVDVPEAPVRPEHFSGSEAPMAGSTLPLNSEVPRTNRPPQVLRHSRPHAIPPIAAPLCTRWCCAKISMISMAIMSLFAAFMIYAFREVRDIRKLIWAAARERQTLVWVQRQGEEP</sequence>
<reference evidence="3" key="2">
    <citation type="submission" date="2021-09" db="EMBL/GenBank/DDBJ databases">
        <authorList>
            <person name="Jia N."/>
            <person name="Wang J."/>
            <person name="Shi W."/>
            <person name="Du L."/>
            <person name="Sun Y."/>
            <person name="Zhan W."/>
            <person name="Jiang J."/>
            <person name="Wang Q."/>
            <person name="Zhang B."/>
            <person name="Ji P."/>
            <person name="Sakyi L.B."/>
            <person name="Cui X."/>
            <person name="Yuan T."/>
            <person name="Jiang B."/>
            <person name="Yang W."/>
            <person name="Lam T.T.-Y."/>
            <person name="Chang Q."/>
            <person name="Ding S."/>
            <person name="Wang X."/>
            <person name="Zhu J."/>
            <person name="Ruan X."/>
            <person name="Zhao L."/>
            <person name="Wei J."/>
            <person name="Que T."/>
            <person name="Du C."/>
            <person name="Cheng J."/>
            <person name="Dai P."/>
            <person name="Han X."/>
            <person name="Huang E."/>
            <person name="Gao Y."/>
            <person name="Liu J."/>
            <person name="Shao H."/>
            <person name="Ye R."/>
            <person name="Li L."/>
            <person name="Wei W."/>
            <person name="Wang X."/>
            <person name="Wang C."/>
            <person name="Huo Q."/>
            <person name="Li W."/>
            <person name="Guo W."/>
            <person name="Chen H."/>
            <person name="Chen S."/>
            <person name="Zhou L."/>
            <person name="Zhou L."/>
            <person name="Ni X."/>
            <person name="Tian J."/>
            <person name="Zhou Y."/>
            <person name="Sheng Y."/>
            <person name="Liu T."/>
            <person name="Pan Y."/>
            <person name="Xia L."/>
            <person name="Li J."/>
            <person name="Zhao F."/>
            <person name="Cao W."/>
        </authorList>
    </citation>
    <scope>NUCLEOTIDE SEQUENCE</scope>
    <source>
        <strain evidence="3">Rmic-2018</strain>
        <tissue evidence="3">Larvae</tissue>
    </source>
</reference>
<proteinExistence type="predicted"/>
<reference evidence="3" key="1">
    <citation type="journal article" date="2020" name="Cell">
        <title>Large-Scale Comparative Analyses of Tick Genomes Elucidate Their Genetic Diversity and Vector Capacities.</title>
        <authorList>
            <consortium name="Tick Genome and Microbiome Consortium (TIGMIC)"/>
            <person name="Jia N."/>
            <person name="Wang J."/>
            <person name="Shi W."/>
            <person name="Du L."/>
            <person name="Sun Y."/>
            <person name="Zhan W."/>
            <person name="Jiang J.F."/>
            <person name="Wang Q."/>
            <person name="Zhang B."/>
            <person name="Ji P."/>
            <person name="Bell-Sakyi L."/>
            <person name="Cui X.M."/>
            <person name="Yuan T.T."/>
            <person name="Jiang B.G."/>
            <person name="Yang W.F."/>
            <person name="Lam T.T."/>
            <person name="Chang Q.C."/>
            <person name="Ding S.J."/>
            <person name="Wang X.J."/>
            <person name="Zhu J.G."/>
            <person name="Ruan X.D."/>
            <person name="Zhao L."/>
            <person name="Wei J.T."/>
            <person name="Ye R.Z."/>
            <person name="Que T.C."/>
            <person name="Du C.H."/>
            <person name="Zhou Y.H."/>
            <person name="Cheng J.X."/>
            <person name="Dai P.F."/>
            <person name="Guo W.B."/>
            <person name="Han X.H."/>
            <person name="Huang E.J."/>
            <person name="Li L.F."/>
            <person name="Wei W."/>
            <person name="Gao Y.C."/>
            <person name="Liu J.Z."/>
            <person name="Shao H.Z."/>
            <person name="Wang X."/>
            <person name="Wang C.C."/>
            <person name="Yang T.C."/>
            <person name="Huo Q.B."/>
            <person name="Li W."/>
            <person name="Chen H.Y."/>
            <person name="Chen S.E."/>
            <person name="Zhou L.G."/>
            <person name="Ni X.B."/>
            <person name="Tian J.H."/>
            <person name="Sheng Y."/>
            <person name="Liu T."/>
            <person name="Pan Y.S."/>
            <person name="Xia L.Y."/>
            <person name="Li J."/>
            <person name="Zhao F."/>
            <person name="Cao W.C."/>
        </authorList>
    </citation>
    <scope>NUCLEOTIDE SEQUENCE</scope>
    <source>
        <strain evidence="3">Rmic-2018</strain>
    </source>
</reference>
<accession>A0A9J6DTP3</accession>
<organism evidence="3 4">
    <name type="scientific">Rhipicephalus microplus</name>
    <name type="common">Cattle tick</name>
    <name type="synonym">Boophilus microplus</name>
    <dbReference type="NCBI Taxonomy" id="6941"/>
    <lineage>
        <taxon>Eukaryota</taxon>
        <taxon>Metazoa</taxon>
        <taxon>Ecdysozoa</taxon>
        <taxon>Arthropoda</taxon>
        <taxon>Chelicerata</taxon>
        <taxon>Arachnida</taxon>
        <taxon>Acari</taxon>
        <taxon>Parasitiformes</taxon>
        <taxon>Ixodida</taxon>
        <taxon>Ixodoidea</taxon>
        <taxon>Ixodidae</taxon>
        <taxon>Rhipicephalinae</taxon>
        <taxon>Rhipicephalus</taxon>
        <taxon>Boophilus</taxon>
    </lineage>
</organism>
<comment type="caution">
    <text evidence="3">The sequence shown here is derived from an EMBL/GenBank/DDBJ whole genome shotgun (WGS) entry which is preliminary data.</text>
</comment>
<evidence type="ECO:0000256" key="2">
    <source>
        <dbReference type="SAM" id="Phobius"/>
    </source>
</evidence>
<feature type="region of interest" description="Disordered" evidence="1">
    <location>
        <begin position="113"/>
        <end position="152"/>
    </location>
</feature>
<evidence type="ECO:0000313" key="4">
    <source>
        <dbReference type="Proteomes" id="UP000821866"/>
    </source>
</evidence>
<protein>
    <recommendedName>
        <fullName evidence="5">Transmembrane protein</fullName>
    </recommendedName>
</protein>
<feature type="region of interest" description="Disordered" evidence="1">
    <location>
        <begin position="290"/>
        <end position="322"/>
    </location>
</feature>
<feature type="region of interest" description="Disordered" evidence="1">
    <location>
        <begin position="173"/>
        <end position="202"/>
    </location>
</feature>
<feature type="transmembrane region" description="Helical" evidence="2">
    <location>
        <begin position="344"/>
        <end position="363"/>
    </location>
</feature>
<evidence type="ECO:0000313" key="3">
    <source>
        <dbReference type="EMBL" id="KAH8025242.1"/>
    </source>
</evidence>
<dbReference type="AlphaFoldDB" id="A0A9J6DTP3"/>
<keyword evidence="2" id="KW-1133">Transmembrane helix</keyword>
<name>A0A9J6DTP3_RHIMP</name>
<evidence type="ECO:0000256" key="1">
    <source>
        <dbReference type="SAM" id="MobiDB-lite"/>
    </source>
</evidence>